<reference evidence="1 2" key="1">
    <citation type="journal article" date="2021" name="Elife">
        <title>Chloroplast acquisition without the gene transfer in kleptoplastic sea slugs, Plakobranchus ocellatus.</title>
        <authorList>
            <person name="Maeda T."/>
            <person name="Takahashi S."/>
            <person name="Yoshida T."/>
            <person name="Shimamura S."/>
            <person name="Takaki Y."/>
            <person name="Nagai Y."/>
            <person name="Toyoda A."/>
            <person name="Suzuki Y."/>
            <person name="Arimoto A."/>
            <person name="Ishii H."/>
            <person name="Satoh N."/>
            <person name="Nishiyama T."/>
            <person name="Hasebe M."/>
            <person name="Maruyama T."/>
            <person name="Minagawa J."/>
            <person name="Obokata J."/>
            <person name="Shigenobu S."/>
        </authorList>
    </citation>
    <scope>NUCLEOTIDE SEQUENCE [LARGE SCALE GENOMIC DNA]</scope>
</reference>
<organism evidence="1 2">
    <name type="scientific">Plakobranchus ocellatus</name>
    <dbReference type="NCBI Taxonomy" id="259542"/>
    <lineage>
        <taxon>Eukaryota</taxon>
        <taxon>Metazoa</taxon>
        <taxon>Spiralia</taxon>
        <taxon>Lophotrochozoa</taxon>
        <taxon>Mollusca</taxon>
        <taxon>Gastropoda</taxon>
        <taxon>Heterobranchia</taxon>
        <taxon>Euthyneura</taxon>
        <taxon>Panpulmonata</taxon>
        <taxon>Sacoglossa</taxon>
        <taxon>Placobranchoidea</taxon>
        <taxon>Plakobranchidae</taxon>
        <taxon>Plakobranchus</taxon>
    </lineage>
</organism>
<evidence type="ECO:0000313" key="2">
    <source>
        <dbReference type="Proteomes" id="UP000735302"/>
    </source>
</evidence>
<dbReference type="Proteomes" id="UP000735302">
    <property type="component" value="Unassembled WGS sequence"/>
</dbReference>
<evidence type="ECO:0000313" key="1">
    <source>
        <dbReference type="EMBL" id="GFN94029.1"/>
    </source>
</evidence>
<name>A0AAV3ZHG9_9GAST</name>
<accession>A0AAV3ZHG9</accession>
<protein>
    <submittedName>
        <fullName evidence="1">Uncharacterized protein</fullName>
    </submittedName>
</protein>
<dbReference type="EMBL" id="BLXT01002395">
    <property type="protein sequence ID" value="GFN94029.1"/>
    <property type="molecule type" value="Genomic_DNA"/>
</dbReference>
<gene>
    <name evidence="1" type="ORF">PoB_002053500</name>
</gene>
<keyword evidence="2" id="KW-1185">Reference proteome</keyword>
<dbReference type="AlphaFoldDB" id="A0AAV3ZHG9"/>
<proteinExistence type="predicted"/>
<comment type="caution">
    <text evidence="1">The sequence shown here is derived from an EMBL/GenBank/DDBJ whole genome shotgun (WGS) entry which is preliminary data.</text>
</comment>
<sequence>MVAIHYCRHRRSSDTLGGHGHNRLTAETIRKQYIYYTRAIRRGRSAEETRRGILAGLYRVYSMDNHPQHQLCPPGPDSWCFFRSPLASNTTQMGTSSASTLCWIYTAPSSTSGAHLQQTLIMDLFEEV</sequence>